<sequence length="312" mass="36552">MGFLISKILVFGMKMDNNFSQKFNQIYEEIQSRKQKFNSDDFYYILDNSIILWCQKLNIEWLTPSILEGQKRYKIESLLDYLWKDLNIQKDPSMFSIFSKNTEENKLFNLVKVIFKKIKIHSDVDINFIISLGFIITAVAYSIYLLNQHQLQQPAYPIKSNVSPSPSQLPSSTSSVPSSTPVQPKTKYLLILVISATQTALIDSLKDKRKIEYGDCEKLYKATQYLCQNKETYLKYKWDNLEQYIVQPGVESEYDIHLIKIELNQENKNFEKDVNQLDKYDAFFELVGLADQVEISPQLQMEAYGNFDVYHR</sequence>
<protein>
    <recommendedName>
        <fullName evidence="5">Transmembrane protein</fullName>
    </recommendedName>
</protein>
<proteinExistence type="predicted"/>
<feature type="compositionally biased region" description="Low complexity" evidence="1">
    <location>
        <begin position="163"/>
        <end position="182"/>
    </location>
</feature>
<dbReference type="AlphaFoldDB" id="A0A2T1LQM1"/>
<evidence type="ECO:0000256" key="1">
    <source>
        <dbReference type="SAM" id="MobiDB-lite"/>
    </source>
</evidence>
<accession>A0A2T1LQM1</accession>
<gene>
    <name evidence="3" type="ORF">C7H19_24530</name>
</gene>
<evidence type="ECO:0000313" key="3">
    <source>
        <dbReference type="EMBL" id="PSF28944.1"/>
    </source>
</evidence>
<keyword evidence="2" id="KW-0812">Transmembrane</keyword>
<feature type="transmembrane region" description="Helical" evidence="2">
    <location>
        <begin position="126"/>
        <end position="146"/>
    </location>
</feature>
<keyword evidence="2" id="KW-1133">Transmembrane helix</keyword>
<reference evidence="3 4" key="2">
    <citation type="submission" date="2018-03" db="EMBL/GenBank/DDBJ databases">
        <authorList>
            <person name="Keele B.F."/>
        </authorList>
    </citation>
    <scope>NUCLEOTIDE SEQUENCE [LARGE SCALE GENOMIC DNA]</scope>
    <source>
        <strain evidence="3 4">CCALA 016</strain>
    </source>
</reference>
<keyword evidence="2" id="KW-0472">Membrane</keyword>
<evidence type="ECO:0008006" key="5">
    <source>
        <dbReference type="Google" id="ProtNLM"/>
    </source>
</evidence>
<dbReference type="Proteomes" id="UP000239001">
    <property type="component" value="Unassembled WGS sequence"/>
</dbReference>
<feature type="region of interest" description="Disordered" evidence="1">
    <location>
        <begin position="162"/>
        <end position="182"/>
    </location>
</feature>
<evidence type="ECO:0000313" key="4">
    <source>
        <dbReference type="Proteomes" id="UP000239001"/>
    </source>
</evidence>
<keyword evidence="4" id="KW-1185">Reference proteome</keyword>
<evidence type="ECO:0000256" key="2">
    <source>
        <dbReference type="SAM" id="Phobius"/>
    </source>
</evidence>
<name>A0A2T1LQM1_9CHRO</name>
<reference evidence="3 4" key="1">
    <citation type="submission" date="2018-03" db="EMBL/GenBank/DDBJ databases">
        <title>The ancient ancestry and fast evolution of plastids.</title>
        <authorList>
            <person name="Moore K.R."/>
            <person name="Magnabosco C."/>
            <person name="Momper L."/>
            <person name="Gold D.A."/>
            <person name="Bosak T."/>
            <person name="Fournier G.P."/>
        </authorList>
    </citation>
    <scope>NUCLEOTIDE SEQUENCE [LARGE SCALE GENOMIC DNA]</scope>
    <source>
        <strain evidence="3 4">CCALA 016</strain>
    </source>
</reference>
<comment type="caution">
    <text evidence="3">The sequence shown here is derived from an EMBL/GenBank/DDBJ whole genome shotgun (WGS) entry which is preliminary data.</text>
</comment>
<organism evidence="3 4">
    <name type="scientific">Aphanothece hegewaldii CCALA 016</name>
    <dbReference type="NCBI Taxonomy" id="2107694"/>
    <lineage>
        <taxon>Bacteria</taxon>
        <taxon>Bacillati</taxon>
        <taxon>Cyanobacteriota</taxon>
        <taxon>Cyanophyceae</taxon>
        <taxon>Oscillatoriophycideae</taxon>
        <taxon>Chroococcales</taxon>
        <taxon>Aphanothecaceae</taxon>
        <taxon>Aphanothece</taxon>
    </lineage>
</organism>
<dbReference type="EMBL" id="PXOH01000069">
    <property type="protein sequence ID" value="PSF28944.1"/>
    <property type="molecule type" value="Genomic_DNA"/>
</dbReference>